<evidence type="ECO:0000313" key="3">
    <source>
        <dbReference type="EMBL" id="KAF2679351.1"/>
    </source>
</evidence>
<gene>
    <name evidence="3" type="ORF">K458DRAFT_422391</name>
</gene>
<proteinExistence type="predicted"/>
<protein>
    <recommendedName>
        <fullName evidence="2">Heterokaryon incompatibility domain-containing protein</fullName>
    </recommendedName>
</protein>
<dbReference type="PANTHER" id="PTHR24148:SF64">
    <property type="entry name" value="HETEROKARYON INCOMPATIBILITY DOMAIN-CONTAINING PROTEIN"/>
    <property type="match status" value="1"/>
</dbReference>
<evidence type="ECO:0000256" key="1">
    <source>
        <dbReference type="SAM" id="MobiDB-lite"/>
    </source>
</evidence>
<dbReference type="InterPro" id="IPR010730">
    <property type="entry name" value="HET"/>
</dbReference>
<sequence length="268" mass="30082">MPEVARARLRWRHGRTRSLVPFATTSARNEIHPCTRHPSCPNVGRRPGRAHEIEGDLRVVNLADDQHFTALSYVWGTFAPEPHYVCSGTRVKITENGHSALHHLRKKLGSFTIWVDNLCISQDDQTEKSHQIPLMRDIYSKAAEVFIWLGEGNTGTDRAMSWLSTAGFTECHFGKDKVMDKAPPDGNSRPNTAAVWPSSSHPRSKMVASTETDPCQIFFQQTIGLCGPGQPPTTRMDRTGVDLSRDSRYFAAHYCMWSSPSFIVTVLF</sequence>
<evidence type="ECO:0000259" key="2">
    <source>
        <dbReference type="Pfam" id="PF06985"/>
    </source>
</evidence>
<feature type="compositionally biased region" description="Polar residues" evidence="1">
    <location>
        <begin position="197"/>
        <end position="206"/>
    </location>
</feature>
<dbReference type="PANTHER" id="PTHR24148">
    <property type="entry name" value="ANKYRIN REPEAT DOMAIN-CONTAINING PROTEIN 39 HOMOLOG-RELATED"/>
    <property type="match status" value="1"/>
</dbReference>
<dbReference type="OrthoDB" id="2157530at2759"/>
<name>A0A6G1IN24_9PLEO</name>
<reference evidence="3" key="1">
    <citation type="journal article" date="2020" name="Stud. Mycol.">
        <title>101 Dothideomycetes genomes: a test case for predicting lifestyles and emergence of pathogens.</title>
        <authorList>
            <person name="Haridas S."/>
            <person name="Albert R."/>
            <person name="Binder M."/>
            <person name="Bloem J."/>
            <person name="Labutti K."/>
            <person name="Salamov A."/>
            <person name="Andreopoulos B."/>
            <person name="Baker S."/>
            <person name="Barry K."/>
            <person name="Bills G."/>
            <person name="Bluhm B."/>
            <person name="Cannon C."/>
            <person name="Castanera R."/>
            <person name="Culley D."/>
            <person name="Daum C."/>
            <person name="Ezra D."/>
            <person name="Gonzalez J."/>
            <person name="Henrissat B."/>
            <person name="Kuo A."/>
            <person name="Liang C."/>
            <person name="Lipzen A."/>
            <person name="Lutzoni F."/>
            <person name="Magnuson J."/>
            <person name="Mondo S."/>
            <person name="Nolan M."/>
            <person name="Ohm R."/>
            <person name="Pangilinan J."/>
            <person name="Park H.-J."/>
            <person name="Ramirez L."/>
            <person name="Alfaro M."/>
            <person name="Sun H."/>
            <person name="Tritt A."/>
            <person name="Yoshinaga Y."/>
            <person name="Zwiers L.-H."/>
            <person name="Turgeon B."/>
            <person name="Goodwin S."/>
            <person name="Spatafora J."/>
            <person name="Crous P."/>
            <person name="Grigoriev I."/>
        </authorList>
    </citation>
    <scope>NUCLEOTIDE SEQUENCE</scope>
    <source>
        <strain evidence="3">CBS 122367</strain>
    </source>
</reference>
<dbReference type="Pfam" id="PF06985">
    <property type="entry name" value="HET"/>
    <property type="match status" value="1"/>
</dbReference>
<feature type="region of interest" description="Disordered" evidence="1">
    <location>
        <begin position="183"/>
        <end position="206"/>
    </location>
</feature>
<keyword evidence="4" id="KW-1185">Reference proteome</keyword>
<feature type="domain" description="Heterokaryon incompatibility" evidence="2">
    <location>
        <begin position="68"/>
        <end position="164"/>
    </location>
</feature>
<dbReference type="Proteomes" id="UP000799291">
    <property type="component" value="Unassembled WGS sequence"/>
</dbReference>
<dbReference type="AlphaFoldDB" id="A0A6G1IN24"/>
<dbReference type="InterPro" id="IPR052895">
    <property type="entry name" value="HetReg/Transcr_Mod"/>
</dbReference>
<organism evidence="3 4">
    <name type="scientific">Lentithecium fluviatile CBS 122367</name>
    <dbReference type="NCBI Taxonomy" id="1168545"/>
    <lineage>
        <taxon>Eukaryota</taxon>
        <taxon>Fungi</taxon>
        <taxon>Dikarya</taxon>
        <taxon>Ascomycota</taxon>
        <taxon>Pezizomycotina</taxon>
        <taxon>Dothideomycetes</taxon>
        <taxon>Pleosporomycetidae</taxon>
        <taxon>Pleosporales</taxon>
        <taxon>Massarineae</taxon>
        <taxon>Lentitheciaceae</taxon>
        <taxon>Lentithecium</taxon>
    </lineage>
</organism>
<dbReference type="EMBL" id="MU005604">
    <property type="protein sequence ID" value="KAF2679351.1"/>
    <property type="molecule type" value="Genomic_DNA"/>
</dbReference>
<accession>A0A6G1IN24</accession>
<evidence type="ECO:0000313" key="4">
    <source>
        <dbReference type="Proteomes" id="UP000799291"/>
    </source>
</evidence>